<protein>
    <submittedName>
        <fullName evidence="1">Uncharacterized protein</fullName>
    </submittedName>
</protein>
<dbReference type="Proteomes" id="UP000812031">
    <property type="component" value="Unassembled WGS sequence"/>
</dbReference>
<accession>A0ABS6Y332</accession>
<keyword evidence="2" id="KW-1185">Reference proteome</keyword>
<dbReference type="RefSeq" id="WP_219318977.1">
    <property type="nucleotide sequence ID" value="NZ_JAHWYN010000025.1"/>
</dbReference>
<reference evidence="1 2" key="1">
    <citation type="submission" date="2021-07" db="EMBL/GenBank/DDBJ databases">
        <title>Flavobacterium sp. nov. isolated from sediment on the Taihu Lake.</title>
        <authorList>
            <person name="Qu J.-H."/>
        </authorList>
    </citation>
    <scope>NUCLEOTIDE SEQUENCE [LARGE SCALE GENOMIC DNA]</scope>
    <source>
        <strain evidence="1 2">NAS39</strain>
    </source>
</reference>
<dbReference type="EMBL" id="JAHWYN010000025">
    <property type="protein sequence ID" value="MBW4362494.1"/>
    <property type="molecule type" value="Genomic_DNA"/>
</dbReference>
<name>A0ABS6Y332_9FLAO</name>
<sequence length="130" mass="14910">MNKNHHINVDFKNSEAKVKANIVLISFKELDNFIVYSPHLEVTGYGKSEEEAMSSFNHCLGVFLDYTTHKKTLHQELVKLGWQLKKGSIKRPRKINAPSMTDLAMHNEQLKELLNKHDISTIQKEVAIPV</sequence>
<organism evidence="1 2">
    <name type="scientific">Flavobacterium taihuense</name>
    <dbReference type="NCBI Taxonomy" id="2857508"/>
    <lineage>
        <taxon>Bacteria</taxon>
        <taxon>Pseudomonadati</taxon>
        <taxon>Bacteroidota</taxon>
        <taxon>Flavobacteriia</taxon>
        <taxon>Flavobacteriales</taxon>
        <taxon>Flavobacteriaceae</taxon>
        <taxon>Flavobacterium</taxon>
    </lineage>
</organism>
<comment type="caution">
    <text evidence="1">The sequence shown here is derived from an EMBL/GenBank/DDBJ whole genome shotgun (WGS) entry which is preliminary data.</text>
</comment>
<evidence type="ECO:0000313" key="2">
    <source>
        <dbReference type="Proteomes" id="UP000812031"/>
    </source>
</evidence>
<gene>
    <name evidence="1" type="ORF">KZH69_18575</name>
</gene>
<evidence type="ECO:0000313" key="1">
    <source>
        <dbReference type="EMBL" id="MBW4362494.1"/>
    </source>
</evidence>
<proteinExistence type="predicted"/>